<evidence type="ECO:0000256" key="1">
    <source>
        <dbReference type="SAM" id="MobiDB-lite"/>
    </source>
</evidence>
<comment type="caution">
    <text evidence="3">The sequence shown here is derived from an EMBL/GenBank/DDBJ whole genome shotgun (WGS) entry which is preliminary data.</text>
</comment>
<evidence type="ECO:0000313" key="4">
    <source>
        <dbReference type="Proteomes" id="UP000683925"/>
    </source>
</evidence>
<feature type="signal peptide" evidence="2">
    <location>
        <begin position="1"/>
        <end position="16"/>
    </location>
</feature>
<protein>
    <recommendedName>
        <fullName evidence="5">Transmembrane protein</fullName>
    </recommendedName>
</protein>
<dbReference type="OMA" id="KKCNTII"/>
<keyword evidence="2" id="KW-0732">Signal</keyword>
<feature type="region of interest" description="Disordered" evidence="1">
    <location>
        <begin position="51"/>
        <end position="78"/>
    </location>
</feature>
<evidence type="ECO:0000256" key="2">
    <source>
        <dbReference type="SAM" id="SignalP"/>
    </source>
</evidence>
<sequence>MKHFIVFLFILFITHCQRLLLEQNLRQRYQSKMLVHQSNFVQIQQQTRLLQQDSSDHQGELLPDQIQNDENKPRKKTRKIVKKRRVILKPIEVTAHNQHKNQKKRKVHKKIKKCNTIIKY</sequence>
<name>A0A8S1WSQ4_PAROT</name>
<evidence type="ECO:0008006" key="5">
    <source>
        <dbReference type="Google" id="ProtNLM"/>
    </source>
</evidence>
<organism evidence="3 4">
    <name type="scientific">Paramecium octaurelia</name>
    <dbReference type="NCBI Taxonomy" id="43137"/>
    <lineage>
        <taxon>Eukaryota</taxon>
        <taxon>Sar</taxon>
        <taxon>Alveolata</taxon>
        <taxon>Ciliophora</taxon>
        <taxon>Intramacronucleata</taxon>
        <taxon>Oligohymenophorea</taxon>
        <taxon>Peniculida</taxon>
        <taxon>Parameciidae</taxon>
        <taxon>Paramecium</taxon>
    </lineage>
</organism>
<reference evidence="3" key="1">
    <citation type="submission" date="2021-01" db="EMBL/GenBank/DDBJ databases">
        <authorList>
            <consortium name="Genoscope - CEA"/>
            <person name="William W."/>
        </authorList>
    </citation>
    <scope>NUCLEOTIDE SEQUENCE</scope>
</reference>
<gene>
    <name evidence="3" type="ORF">POCTA_138.1.T0930119</name>
</gene>
<dbReference type="AlphaFoldDB" id="A0A8S1WSQ4"/>
<keyword evidence="4" id="KW-1185">Reference proteome</keyword>
<evidence type="ECO:0000313" key="3">
    <source>
        <dbReference type="EMBL" id="CAD8188726.1"/>
    </source>
</evidence>
<accession>A0A8S1WSQ4</accession>
<proteinExistence type="predicted"/>
<feature type="chain" id="PRO_5035926057" description="Transmembrane protein" evidence="2">
    <location>
        <begin position="17"/>
        <end position="120"/>
    </location>
</feature>
<dbReference type="Proteomes" id="UP000683925">
    <property type="component" value="Unassembled WGS sequence"/>
</dbReference>
<dbReference type="EMBL" id="CAJJDP010000092">
    <property type="protein sequence ID" value="CAD8188726.1"/>
    <property type="molecule type" value="Genomic_DNA"/>
</dbReference>